<keyword evidence="3" id="KW-0862">Zinc</keyword>
<evidence type="ECO:0000256" key="2">
    <source>
        <dbReference type="ARBA" id="ARBA00022771"/>
    </source>
</evidence>
<evidence type="ECO:0000259" key="9">
    <source>
        <dbReference type="PROSITE" id="PS50158"/>
    </source>
</evidence>
<feature type="region of interest" description="Disordered" evidence="8">
    <location>
        <begin position="984"/>
        <end position="1006"/>
    </location>
</feature>
<keyword evidence="1" id="KW-0479">Metal-binding</keyword>
<feature type="compositionally biased region" description="Low complexity" evidence="8">
    <location>
        <begin position="984"/>
        <end position="996"/>
    </location>
</feature>
<dbReference type="GO" id="GO:0003677">
    <property type="term" value="F:DNA binding"/>
    <property type="evidence" value="ECO:0007669"/>
    <property type="project" value="UniProtKB-UniRule"/>
</dbReference>
<dbReference type="Pfam" id="PF05485">
    <property type="entry name" value="THAP"/>
    <property type="match status" value="1"/>
</dbReference>
<comment type="caution">
    <text evidence="11">The sequence shown here is derived from an EMBL/GenBank/DDBJ whole genome shotgun (WGS) entry which is preliminary data.</text>
</comment>
<keyword evidence="4 6" id="KW-0238">DNA-binding</keyword>
<keyword evidence="7" id="KW-0175">Coiled coil</keyword>
<evidence type="ECO:0000256" key="3">
    <source>
        <dbReference type="ARBA" id="ARBA00022833"/>
    </source>
</evidence>
<dbReference type="InterPro" id="IPR006612">
    <property type="entry name" value="THAP_Znf"/>
</dbReference>
<dbReference type="GO" id="GO:0008270">
    <property type="term" value="F:zinc ion binding"/>
    <property type="evidence" value="ECO:0007669"/>
    <property type="project" value="UniProtKB-KW"/>
</dbReference>
<evidence type="ECO:0000256" key="4">
    <source>
        <dbReference type="ARBA" id="ARBA00023125"/>
    </source>
</evidence>
<feature type="compositionally biased region" description="Polar residues" evidence="8">
    <location>
        <begin position="875"/>
        <end position="887"/>
    </location>
</feature>
<evidence type="ECO:0000313" key="11">
    <source>
        <dbReference type="EMBL" id="KAH8025845.1"/>
    </source>
</evidence>
<evidence type="ECO:0000256" key="7">
    <source>
        <dbReference type="SAM" id="Coils"/>
    </source>
</evidence>
<dbReference type="Pfam" id="PF21788">
    <property type="entry name" value="TNP-like_GBD"/>
    <property type="match status" value="1"/>
</dbReference>
<reference evidence="11" key="1">
    <citation type="journal article" date="2020" name="Cell">
        <title>Large-Scale Comparative Analyses of Tick Genomes Elucidate Their Genetic Diversity and Vector Capacities.</title>
        <authorList>
            <consortium name="Tick Genome and Microbiome Consortium (TIGMIC)"/>
            <person name="Jia N."/>
            <person name="Wang J."/>
            <person name="Shi W."/>
            <person name="Du L."/>
            <person name="Sun Y."/>
            <person name="Zhan W."/>
            <person name="Jiang J.F."/>
            <person name="Wang Q."/>
            <person name="Zhang B."/>
            <person name="Ji P."/>
            <person name="Bell-Sakyi L."/>
            <person name="Cui X.M."/>
            <person name="Yuan T.T."/>
            <person name="Jiang B.G."/>
            <person name="Yang W.F."/>
            <person name="Lam T.T."/>
            <person name="Chang Q.C."/>
            <person name="Ding S.J."/>
            <person name="Wang X.J."/>
            <person name="Zhu J.G."/>
            <person name="Ruan X.D."/>
            <person name="Zhao L."/>
            <person name="Wei J.T."/>
            <person name="Ye R.Z."/>
            <person name="Que T.C."/>
            <person name="Du C.H."/>
            <person name="Zhou Y.H."/>
            <person name="Cheng J.X."/>
            <person name="Dai P.F."/>
            <person name="Guo W.B."/>
            <person name="Han X.H."/>
            <person name="Huang E.J."/>
            <person name="Li L.F."/>
            <person name="Wei W."/>
            <person name="Gao Y.C."/>
            <person name="Liu J.Z."/>
            <person name="Shao H.Z."/>
            <person name="Wang X."/>
            <person name="Wang C.C."/>
            <person name="Yang T.C."/>
            <person name="Huo Q.B."/>
            <person name="Li W."/>
            <person name="Chen H.Y."/>
            <person name="Chen S.E."/>
            <person name="Zhou L.G."/>
            <person name="Ni X.B."/>
            <person name="Tian J.H."/>
            <person name="Sheng Y."/>
            <person name="Liu T."/>
            <person name="Pan Y.S."/>
            <person name="Xia L.Y."/>
            <person name="Li J."/>
            <person name="Zhao F."/>
            <person name="Cao W.C."/>
        </authorList>
    </citation>
    <scope>NUCLEOTIDE SEQUENCE</scope>
    <source>
        <strain evidence="11">Rmic-2018</strain>
    </source>
</reference>
<evidence type="ECO:0000256" key="6">
    <source>
        <dbReference type="PROSITE-ProRule" id="PRU00309"/>
    </source>
</evidence>
<feature type="domain" description="CCHC-type" evidence="9">
    <location>
        <begin position="924"/>
        <end position="939"/>
    </location>
</feature>
<evidence type="ECO:0000313" key="12">
    <source>
        <dbReference type="Proteomes" id="UP000821866"/>
    </source>
</evidence>
<sequence>MGKKCFAPRCKTGYKSCTKKLSLFSAPREERLRVWRNAIPRKDRILQSTDHLCERHFEPHLVSKTWVAVYNGNVLCRAPRKASLSKDAVPTIFPDCPRYLSKKEKQRKRPAERRDINGSIKKHRKQSQELGDSLLLDPPESGATASGVLLHDCTSAPLAAVSTFDELFGSPASVEVPSTTWGFHRLQVDELRNVVFSELRRVRESQCAADTSHIVPWKLLEINQDMQLSVVLMGRPVSPEVLGFDLEVSTINDITTLLKNLENLHHCGGGQTANEYPHAQLECALVDVCGRWRHRKCAQVLSANGACQRCAGLSDTLRVHQKRALLRKNEKGARTIFRMSNFRNSEKVRVFRRAQYALKRAKDRLTKRIKGLQQALKTMQDQFASISNKSLQEKLEKLDVPNAQLMVIHECIAAAKATGKKNRRYTENWLLLCLVLHIRSPSTYAFLRNNHILPLPCVSNVRKYLSAIRVKCWSDASFFAAFKKKLLSKDIPATRNRLHAQKVLTTPKGKAHWAHYDTLFVEDEKNPAYLKVCPKLTYAHVNPTNTLKMRVKLATQVFSRSVAKGLEFYSSRAVPGLCDVTATVDFTQRMNSLFDALNRQVPKEGLKHGCKNFTVLESSLKWLNEWEQMVVDGKIPNTSFLTQSTANGFRVTIMSAFGLSNYLLNECGFTYVLTGKMNQDVLERFFGIIRQAGDQNEHPTMPTFLQLYNMLSVYSLLKPPKFGKCQTGQEAPCLTLAELTSAFEDESPGEIATMSTNDDQQVAASAPTTAAPVCLGSFRQRDPPTFNGTDDKDVEDRLDEYDRIKQFVREEVARQLSLVPYTSEGAPSTLAPSIQRVVQEQVSEALPTAHAPPVAAPLTYAEALNGTRRPPVTNGHVSLSRTPTSTHPFVVPTEPMYQAARPFSRQPPPRFQNPWRTEDHRPICFACGIAGHVARFCRRREFFLRGDIRPNNYDFPARSEPAVYGDTATMDTFSPRRNFNRHWSPSPRCRSLSPMLRRPRPVPGEN</sequence>
<feature type="coiled-coil region" evidence="7">
    <location>
        <begin position="362"/>
        <end position="389"/>
    </location>
</feature>
<dbReference type="PROSITE" id="PS50158">
    <property type="entry name" value="ZF_CCHC"/>
    <property type="match status" value="1"/>
</dbReference>
<dbReference type="PANTHER" id="PTHR47577">
    <property type="entry name" value="THAP DOMAIN-CONTAINING PROTEIN 6"/>
    <property type="match status" value="1"/>
</dbReference>
<name>A0A9J6DUE3_RHIMP</name>
<dbReference type="SUPFAM" id="SSF57716">
    <property type="entry name" value="Glucocorticoid receptor-like (DNA-binding domain)"/>
    <property type="match status" value="1"/>
</dbReference>
<evidence type="ECO:0000256" key="5">
    <source>
        <dbReference type="PROSITE-ProRule" id="PRU00047"/>
    </source>
</evidence>
<feature type="domain" description="THAP-type" evidence="10">
    <location>
        <begin position="1"/>
        <end position="93"/>
    </location>
</feature>
<gene>
    <name evidence="11" type="ORF">HPB51_012877</name>
</gene>
<dbReference type="EMBL" id="JABSTU010000007">
    <property type="protein sequence ID" value="KAH8025845.1"/>
    <property type="molecule type" value="Genomic_DNA"/>
</dbReference>
<dbReference type="Pfam" id="PF21789">
    <property type="entry name" value="TNP-like_RNaseH_C"/>
    <property type="match status" value="1"/>
</dbReference>
<keyword evidence="12" id="KW-1185">Reference proteome</keyword>
<dbReference type="PANTHER" id="PTHR47577:SF2">
    <property type="entry name" value="THAP DOMAIN CONTAINING 9"/>
    <property type="match status" value="1"/>
</dbReference>
<dbReference type="Proteomes" id="UP000821866">
    <property type="component" value="Unassembled WGS sequence"/>
</dbReference>
<evidence type="ECO:0008006" key="13">
    <source>
        <dbReference type="Google" id="ProtNLM"/>
    </source>
</evidence>
<dbReference type="AlphaFoldDB" id="A0A9J6DUE3"/>
<organism evidence="11 12">
    <name type="scientific">Rhipicephalus microplus</name>
    <name type="common">Cattle tick</name>
    <name type="synonym">Boophilus microplus</name>
    <dbReference type="NCBI Taxonomy" id="6941"/>
    <lineage>
        <taxon>Eukaryota</taxon>
        <taxon>Metazoa</taxon>
        <taxon>Ecdysozoa</taxon>
        <taxon>Arthropoda</taxon>
        <taxon>Chelicerata</taxon>
        <taxon>Arachnida</taxon>
        <taxon>Acari</taxon>
        <taxon>Parasitiformes</taxon>
        <taxon>Ixodida</taxon>
        <taxon>Ixodoidea</taxon>
        <taxon>Ixodidae</taxon>
        <taxon>Rhipicephalinae</taxon>
        <taxon>Rhipicephalus</taxon>
        <taxon>Boophilus</taxon>
    </lineage>
</organism>
<protein>
    <recommendedName>
        <fullName evidence="13">THAP-type domain-containing protein</fullName>
    </recommendedName>
</protein>
<dbReference type="InterPro" id="IPR048366">
    <property type="entry name" value="TNP-like_GBD"/>
</dbReference>
<dbReference type="InterPro" id="IPR048367">
    <property type="entry name" value="TNP-like_RNaseH_C"/>
</dbReference>
<feature type="region of interest" description="Disordered" evidence="8">
    <location>
        <begin position="102"/>
        <end position="136"/>
    </location>
</feature>
<reference evidence="11" key="2">
    <citation type="submission" date="2021-09" db="EMBL/GenBank/DDBJ databases">
        <authorList>
            <person name="Jia N."/>
            <person name="Wang J."/>
            <person name="Shi W."/>
            <person name="Du L."/>
            <person name="Sun Y."/>
            <person name="Zhan W."/>
            <person name="Jiang J."/>
            <person name="Wang Q."/>
            <person name="Zhang B."/>
            <person name="Ji P."/>
            <person name="Sakyi L.B."/>
            <person name="Cui X."/>
            <person name="Yuan T."/>
            <person name="Jiang B."/>
            <person name="Yang W."/>
            <person name="Lam T.T.-Y."/>
            <person name="Chang Q."/>
            <person name="Ding S."/>
            <person name="Wang X."/>
            <person name="Zhu J."/>
            <person name="Ruan X."/>
            <person name="Zhao L."/>
            <person name="Wei J."/>
            <person name="Que T."/>
            <person name="Du C."/>
            <person name="Cheng J."/>
            <person name="Dai P."/>
            <person name="Han X."/>
            <person name="Huang E."/>
            <person name="Gao Y."/>
            <person name="Liu J."/>
            <person name="Shao H."/>
            <person name="Ye R."/>
            <person name="Li L."/>
            <person name="Wei W."/>
            <person name="Wang X."/>
            <person name="Wang C."/>
            <person name="Huo Q."/>
            <person name="Li W."/>
            <person name="Guo W."/>
            <person name="Chen H."/>
            <person name="Chen S."/>
            <person name="Zhou L."/>
            <person name="Zhou L."/>
            <person name="Ni X."/>
            <person name="Tian J."/>
            <person name="Zhou Y."/>
            <person name="Sheng Y."/>
            <person name="Liu T."/>
            <person name="Pan Y."/>
            <person name="Xia L."/>
            <person name="Li J."/>
            <person name="Zhao F."/>
            <person name="Cao W."/>
        </authorList>
    </citation>
    <scope>NUCLEOTIDE SEQUENCE</scope>
    <source>
        <strain evidence="11">Rmic-2018</strain>
        <tissue evidence="11">Larvae</tissue>
    </source>
</reference>
<keyword evidence="2 5" id="KW-0863">Zinc-finger</keyword>
<dbReference type="InterPro" id="IPR001878">
    <property type="entry name" value="Znf_CCHC"/>
</dbReference>
<feature type="region of interest" description="Disordered" evidence="8">
    <location>
        <begin position="866"/>
        <end position="890"/>
    </location>
</feature>
<evidence type="ECO:0000259" key="10">
    <source>
        <dbReference type="PROSITE" id="PS50950"/>
    </source>
</evidence>
<proteinExistence type="predicted"/>
<dbReference type="PROSITE" id="PS50950">
    <property type="entry name" value="ZF_THAP"/>
    <property type="match status" value="1"/>
</dbReference>
<dbReference type="SMART" id="SM00980">
    <property type="entry name" value="THAP"/>
    <property type="match status" value="1"/>
</dbReference>
<accession>A0A9J6DUE3</accession>
<evidence type="ECO:0000256" key="1">
    <source>
        <dbReference type="ARBA" id="ARBA00022723"/>
    </source>
</evidence>
<evidence type="ECO:0000256" key="8">
    <source>
        <dbReference type="SAM" id="MobiDB-lite"/>
    </source>
</evidence>